<dbReference type="EMBL" id="JANAKD010002578">
    <property type="protein sequence ID" value="KAJ3473289.1"/>
    <property type="molecule type" value="Genomic_DNA"/>
</dbReference>
<name>A0ACC1QEM9_9HYPO</name>
<sequence>MPMPAYPAATPSSCKPPQQGCGAAGASFRPAHRAKSTHYRTVLIVSRQNCTTNGLLRKTLSTITKVPPLESAQCFLSPTSRPPALPLSLSLRGRLQELTPALVLANSRDRNQQFRCAAPGQRSSPSSFSASFTSAAAASSSYK</sequence>
<protein>
    <submittedName>
        <fullName evidence="1">Uncharacterized protein</fullName>
    </submittedName>
</protein>
<accession>A0ACC1QEM9</accession>
<reference evidence="1" key="1">
    <citation type="submission" date="2022-07" db="EMBL/GenBank/DDBJ databases">
        <title>Genome Sequence of Lecanicillium saksenae.</title>
        <authorList>
            <person name="Buettner E."/>
        </authorList>
    </citation>
    <scope>NUCLEOTIDE SEQUENCE</scope>
    <source>
        <strain evidence="1">VT-O1</strain>
    </source>
</reference>
<dbReference type="Proteomes" id="UP001148737">
    <property type="component" value="Unassembled WGS sequence"/>
</dbReference>
<gene>
    <name evidence="1" type="ORF">NLG97_g10395</name>
</gene>
<evidence type="ECO:0000313" key="2">
    <source>
        <dbReference type="Proteomes" id="UP001148737"/>
    </source>
</evidence>
<evidence type="ECO:0000313" key="1">
    <source>
        <dbReference type="EMBL" id="KAJ3473289.1"/>
    </source>
</evidence>
<comment type="caution">
    <text evidence="1">The sequence shown here is derived from an EMBL/GenBank/DDBJ whole genome shotgun (WGS) entry which is preliminary data.</text>
</comment>
<organism evidence="1 2">
    <name type="scientific">Lecanicillium saksenae</name>
    <dbReference type="NCBI Taxonomy" id="468837"/>
    <lineage>
        <taxon>Eukaryota</taxon>
        <taxon>Fungi</taxon>
        <taxon>Dikarya</taxon>
        <taxon>Ascomycota</taxon>
        <taxon>Pezizomycotina</taxon>
        <taxon>Sordariomycetes</taxon>
        <taxon>Hypocreomycetidae</taxon>
        <taxon>Hypocreales</taxon>
        <taxon>Cordycipitaceae</taxon>
        <taxon>Lecanicillium</taxon>
    </lineage>
</organism>
<proteinExistence type="predicted"/>
<keyword evidence="2" id="KW-1185">Reference proteome</keyword>